<dbReference type="RefSeq" id="WP_286353183.1">
    <property type="nucleotide sequence ID" value="NZ_AP027079.1"/>
</dbReference>
<feature type="signal peptide" evidence="1">
    <location>
        <begin position="1"/>
        <end position="18"/>
    </location>
</feature>
<proteinExistence type="predicted"/>
<keyword evidence="1" id="KW-0732">Signal</keyword>
<evidence type="ECO:0000313" key="3">
    <source>
        <dbReference type="Proteomes" id="UP001242010"/>
    </source>
</evidence>
<evidence type="ECO:0008006" key="4">
    <source>
        <dbReference type="Google" id="ProtNLM"/>
    </source>
</evidence>
<evidence type="ECO:0000256" key="1">
    <source>
        <dbReference type="SAM" id="SignalP"/>
    </source>
</evidence>
<keyword evidence="3" id="KW-1185">Reference proteome</keyword>
<protein>
    <recommendedName>
        <fullName evidence="4">DUF1579 domain-containing protein</fullName>
    </recommendedName>
</protein>
<name>A0ABM8DR54_9BACT</name>
<accession>A0ABM8DR54</accession>
<evidence type="ECO:0000313" key="2">
    <source>
        <dbReference type="EMBL" id="BDU69459.1"/>
    </source>
</evidence>
<gene>
    <name evidence="2" type="ORF">GETHOR_15600</name>
</gene>
<reference evidence="3" key="1">
    <citation type="journal article" date="2023" name="Int. J. Syst. Evol. Microbiol.">
        <title>Mesoterricola silvestris gen. nov., sp. nov., Mesoterricola sediminis sp. nov., Geothrix oryzae sp. nov., Geothrix edaphica sp. nov., Geothrix rubra sp. nov., and Geothrix limicola sp. nov., six novel members of Acidobacteriota isolated from soils.</title>
        <authorList>
            <person name="Itoh H."/>
            <person name="Sugisawa Y."/>
            <person name="Mise K."/>
            <person name="Xu Z."/>
            <person name="Kuniyasu M."/>
            <person name="Ushijima N."/>
            <person name="Kawano K."/>
            <person name="Kobayashi E."/>
            <person name="Shiratori Y."/>
            <person name="Masuda Y."/>
            <person name="Senoo K."/>
        </authorList>
    </citation>
    <scope>NUCLEOTIDE SEQUENCE [LARGE SCALE GENOMIC DNA]</scope>
    <source>
        <strain evidence="3">Red222</strain>
    </source>
</reference>
<dbReference type="EMBL" id="AP027079">
    <property type="protein sequence ID" value="BDU69459.1"/>
    <property type="molecule type" value="Genomic_DNA"/>
</dbReference>
<organism evidence="2 3">
    <name type="scientific">Geothrix oryzae</name>
    <dbReference type="NCBI Taxonomy" id="2927975"/>
    <lineage>
        <taxon>Bacteria</taxon>
        <taxon>Pseudomonadati</taxon>
        <taxon>Acidobacteriota</taxon>
        <taxon>Holophagae</taxon>
        <taxon>Holophagales</taxon>
        <taxon>Holophagaceae</taxon>
        <taxon>Geothrix</taxon>
    </lineage>
</organism>
<sequence>MRLLPFLLPCLLALPVAAQKTKAPTKESAPKQPQVDWDGEWTLQASQSDKIDEQIDAHLKDLNFAMKLFWKKKLQGACRSFNKLDILAGDSFAVTMGRERPIDTPADGTENDWKRSDDVVFKATLTKDGPTMIQTLAGDGYTLKHVYSMRKDGNSLALQVTYAHPKLDNPFSYKFVFKRND</sequence>
<dbReference type="Proteomes" id="UP001242010">
    <property type="component" value="Chromosome"/>
</dbReference>
<feature type="chain" id="PRO_5046136704" description="DUF1579 domain-containing protein" evidence="1">
    <location>
        <begin position="19"/>
        <end position="181"/>
    </location>
</feature>